<accession>A0A365H6T8</accession>
<name>A0A365H6T8_9ACTN</name>
<dbReference type="RefSeq" id="WP_111866954.1">
    <property type="nucleotide sequence ID" value="NZ_QLYX01000005.1"/>
</dbReference>
<proteinExistence type="predicted"/>
<gene>
    <name evidence="2" type="ORF">DPM19_13355</name>
</gene>
<keyword evidence="3" id="KW-1185">Reference proteome</keyword>
<comment type="caution">
    <text evidence="2">The sequence shown here is derived from an EMBL/GenBank/DDBJ whole genome shotgun (WGS) entry which is preliminary data.</text>
</comment>
<evidence type="ECO:0000313" key="3">
    <source>
        <dbReference type="Proteomes" id="UP000251891"/>
    </source>
</evidence>
<sequence>MYAAHHEQVGDGGRRDDLTHTRSGGMGKHEGQPKDKPYEPDPSRADDKDKQGSGKGSRGK</sequence>
<feature type="region of interest" description="Disordered" evidence="1">
    <location>
        <begin position="1"/>
        <end position="60"/>
    </location>
</feature>
<feature type="compositionally biased region" description="Basic and acidic residues" evidence="1">
    <location>
        <begin position="27"/>
        <end position="52"/>
    </location>
</feature>
<organism evidence="2 3">
    <name type="scientific">Actinomadura craniellae</name>
    <dbReference type="NCBI Taxonomy" id="2231787"/>
    <lineage>
        <taxon>Bacteria</taxon>
        <taxon>Bacillati</taxon>
        <taxon>Actinomycetota</taxon>
        <taxon>Actinomycetes</taxon>
        <taxon>Streptosporangiales</taxon>
        <taxon>Thermomonosporaceae</taxon>
        <taxon>Actinomadura</taxon>
    </lineage>
</organism>
<feature type="compositionally biased region" description="Basic and acidic residues" evidence="1">
    <location>
        <begin position="1"/>
        <end position="20"/>
    </location>
</feature>
<dbReference type="AlphaFoldDB" id="A0A365H6T8"/>
<protein>
    <submittedName>
        <fullName evidence="2">Uncharacterized protein</fullName>
    </submittedName>
</protein>
<evidence type="ECO:0000256" key="1">
    <source>
        <dbReference type="SAM" id="MobiDB-lite"/>
    </source>
</evidence>
<evidence type="ECO:0000313" key="2">
    <source>
        <dbReference type="EMBL" id="RAY14728.1"/>
    </source>
</evidence>
<reference evidence="2 3" key="1">
    <citation type="submission" date="2018-06" db="EMBL/GenBank/DDBJ databases">
        <title>Actinomadura craniellae sp. nov. isolated from marine sponge Craniella sp.</title>
        <authorList>
            <person name="Li L."/>
            <person name="Xu Q.H."/>
            <person name="Lin H.W."/>
            <person name="Lu Y.H."/>
        </authorList>
    </citation>
    <scope>NUCLEOTIDE SEQUENCE [LARGE SCALE GENOMIC DNA]</scope>
    <source>
        <strain evidence="2 3">LHW63021</strain>
    </source>
</reference>
<dbReference type="Proteomes" id="UP000251891">
    <property type="component" value="Unassembled WGS sequence"/>
</dbReference>
<dbReference type="EMBL" id="QLYX01000005">
    <property type="protein sequence ID" value="RAY14728.1"/>
    <property type="molecule type" value="Genomic_DNA"/>
</dbReference>